<evidence type="ECO:0000256" key="10">
    <source>
        <dbReference type="ARBA" id="ARBA00023242"/>
    </source>
</evidence>
<feature type="domain" description="Helicase ATP-binding" evidence="13">
    <location>
        <begin position="391"/>
        <end position="588"/>
    </location>
</feature>
<feature type="compositionally biased region" description="Low complexity" evidence="12">
    <location>
        <begin position="1063"/>
        <end position="1078"/>
    </location>
</feature>
<keyword evidence="6" id="KW-0347">Helicase</keyword>
<keyword evidence="3" id="KW-0547">Nucleotide-binding</keyword>
<dbReference type="GO" id="GO:0008094">
    <property type="term" value="F:ATP-dependent activity, acting on DNA"/>
    <property type="evidence" value="ECO:0007669"/>
    <property type="project" value="TreeGrafter"/>
</dbReference>
<dbReference type="Proteomes" id="UP000664169">
    <property type="component" value="Unassembled WGS sequence"/>
</dbReference>
<dbReference type="InterPro" id="IPR001650">
    <property type="entry name" value="Helicase_C-like"/>
</dbReference>
<keyword evidence="9" id="KW-0234">DNA repair</keyword>
<comment type="caution">
    <text evidence="15">The sequence shown here is derived from an EMBL/GenBank/DDBJ whole genome shotgun (WGS) entry which is preliminary data.</text>
</comment>
<evidence type="ECO:0000256" key="11">
    <source>
        <dbReference type="SAM" id="Coils"/>
    </source>
</evidence>
<dbReference type="GO" id="GO:0016787">
    <property type="term" value="F:hydrolase activity"/>
    <property type="evidence" value="ECO:0007669"/>
    <property type="project" value="UniProtKB-KW"/>
</dbReference>
<evidence type="ECO:0000313" key="15">
    <source>
        <dbReference type="EMBL" id="CAF9910082.1"/>
    </source>
</evidence>
<evidence type="ECO:0000313" key="16">
    <source>
        <dbReference type="Proteomes" id="UP000664169"/>
    </source>
</evidence>
<feature type="compositionally biased region" description="Basic residues" evidence="12">
    <location>
        <begin position="229"/>
        <end position="242"/>
    </location>
</feature>
<proteinExistence type="inferred from homology"/>
<dbReference type="InterPro" id="IPR027417">
    <property type="entry name" value="P-loop_NTPase"/>
</dbReference>
<dbReference type="OrthoDB" id="413460at2759"/>
<feature type="coiled-coil region" evidence="11">
    <location>
        <begin position="54"/>
        <end position="120"/>
    </location>
</feature>
<dbReference type="InterPro" id="IPR000330">
    <property type="entry name" value="SNF2_N"/>
</dbReference>
<feature type="region of interest" description="Disordered" evidence="12">
    <location>
        <begin position="1061"/>
        <end position="1083"/>
    </location>
</feature>
<evidence type="ECO:0000256" key="1">
    <source>
        <dbReference type="ARBA" id="ARBA00004123"/>
    </source>
</evidence>
<evidence type="ECO:0000256" key="7">
    <source>
        <dbReference type="ARBA" id="ARBA00022840"/>
    </source>
</evidence>
<evidence type="ECO:0000256" key="3">
    <source>
        <dbReference type="ARBA" id="ARBA00022741"/>
    </source>
</evidence>
<dbReference type="InterPro" id="IPR014001">
    <property type="entry name" value="Helicase_ATP-bd"/>
</dbReference>
<keyword evidence="10" id="KW-0539">Nucleus</keyword>
<comment type="subcellular location">
    <subcellularLocation>
        <location evidence="1">Nucleus</location>
    </subcellularLocation>
</comment>
<dbReference type="CDD" id="cd18000">
    <property type="entry name" value="DEXHc_ERCC6"/>
    <property type="match status" value="1"/>
</dbReference>
<feature type="compositionally biased region" description="Polar residues" evidence="12">
    <location>
        <begin position="246"/>
        <end position="262"/>
    </location>
</feature>
<dbReference type="SMART" id="SM00487">
    <property type="entry name" value="DEXDc"/>
    <property type="match status" value="1"/>
</dbReference>
<accession>A0A8H3ETP5</accession>
<feature type="region of interest" description="Disordered" evidence="12">
    <location>
        <begin position="1030"/>
        <end position="1049"/>
    </location>
</feature>
<sequence>MDASEASGPSNGAQLSAEDSDARLRALGADLRDQDELERNIGQQADQLLAEQTLEREQKRLDKTRGDKTKLEKQIDLLHNRLNGSQVMGVGVRIRLQAEITNYQAQIVSLDNDIQEIEQRMADSQVGPTQQAQDGTNQRLANETQREFLIRTGKITPFARVPNEQAFRTEINLRDALYNAETNAAEEEIPEPIIAEDVPRSHRNLIQPGFQDVVDTTEDTDGTGPNDRPRKRRRLQSTRRKPERSVSISSTESTYKPESDGQTSEEDIKDESSEEEDFHNTTPPPKHKGRTKGRQHAEPDDGRESFAGLDDGDEKVYQARLQAWTHRRRTARYKSRAAAGTVELIEDEDELEWQMPHPTNPDTPFAEGYRMPGDVYPSLFDYQKTGVQWLWELYSQRVGGIVGDEMGLGKTIQVISFLAGLHYSGRITPGKPIIVVAPATVMKQWVNEFHTWWPPFRVSILHSSGSGMLDTGRESRWEDSLLDQRPSNNLGMSKKGHKAAQRIVDRVAREGHILVTTYSGLLSYAQILIPVAWEYAVLDEGHKIRNPNAAITIAAKELRTPNRIILSGTPIQNNLVELWSLFDFIFPMRLGTLVDFKSQFEIPIRIGGYANASNLQVQTATKCAEALKDAISPYLLQRMKSDVAADLPKKTERVLFCKLTKPQREAYETFLNGDDMKSILNGKRQVLYGIDILRKICNHPDLQEHRTLSVKPGYHYGSGVKSGKMVVVKELLDIWSKTGHKTLLFCQHRIMLDIFEQYIKAMGNINYRRMDGTTPIASRQTLVDEFNHNADAHVFLLTTKVGGLGVNLTGADRVIIYDPDWNPSTDIQARERAWRLGQKREVEIYRLMVAGTIEEKIFHRQIFKQFLTNKILKDPRQRQTFQMSDLHDLFTLGDSADATTETSRLFQGAEVQLNGQKHVSKDNPDITDQIANQDLQEVVGISSIQTYNPPNEEDKDKDTSDTRIMEGIFARSGVQSALEHDQIINGRRVVAADPRVVEREAKRIAAEAARELKKAEAVAKTIPAGVPTWTGQFGLGGRPQASRTGPASSDILFGLQHRPVGVDSSDSSRASTPASRRPVTGQRLGKDFMGKVRDFLIAHDGKVYTQNLIDHFNRYCTTPERTAEFKAMIKELASMEKGGRGRGLWVLKEEYR</sequence>
<dbReference type="GO" id="GO:0005634">
    <property type="term" value="C:nucleus"/>
    <property type="evidence" value="ECO:0007669"/>
    <property type="project" value="TreeGrafter"/>
</dbReference>
<evidence type="ECO:0008006" key="17">
    <source>
        <dbReference type="Google" id="ProtNLM"/>
    </source>
</evidence>
<keyword evidence="8" id="KW-0238">DNA-binding</keyword>
<feature type="region of interest" description="Disordered" evidence="12">
    <location>
        <begin position="207"/>
        <end position="311"/>
    </location>
</feature>
<feature type="domain" description="Helicase C-terminal" evidence="14">
    <location>
        <begin position="727"/>
        <end position="887"/>
    </location>
</feature>
<dbReference type="InterPro" id="IPR050496">
    <property type="entry name" value="SNF2_RAD54_helicase_repair"/>
</dbReference>
<dbReference type="GO" id="GO:0005524">
    <property type="term" value="F:ATP binding"/>
    <property type="evidence" value="ECO:0007669"/>
    <property type="project" value="InterPro"/>
</dbReference>
<evidence type="ECO:0000256" key="5">
    <source>
        <dbReference type="ARBA" id="ARBA00022801"/>
    </source>
</evidence>
<dbReference type="Pfam" id="PF00176">
    <property type="entry name" value="SNF2-rel_dom"/>
    <property type="match status" value="1"/>
</dbReference>
<evidence type="ECO:0000256" key="12">
    <source>
        <dbReference type="SAM" id="MobiDB-lite"/>
    </source>
</evidence>
<keyword evidence="5" id="KW-0378">Hydrolase</keyword>
<dbReference type="InterPro" id="IPR058951">
    <property type="entry name" value="WHD_Rad26_CSB-like"/>
</dbReference>
<name>A0A8H3ETP5_9LECA</name>
<keyword evidence="4" id="KW-0227">DNA damage</keyword>
<feature type="region of interest" description="Disordered" evidence="12">
    <location>
        <begin position="1"/>
        <end position="21"/>
    </location>
</feature>
<dbReference type="Gene3D" id="3.40.50.10810">
    <property type="entry name" value="Tandem AAA-ATPase domain"/>
    <property type="match status" value="1"/>
</dbReference>
<evidence type="ECO:0000256" key="6">
    <source>
        <dbReference type="ARBA" id="ARBA00022806"/>
    </source>
</evidence>
<keyword evidence="16" id="KW-1185">Reference proteome</keyword>
<dbReference type="GO" id="GO:0006283">
    <property type="term" value="P:transcription-coupled nucleotide-excision repair"/>
    <property type="evidence" value="ECO:0007669"/>
    <property type="project" value="TreeGrafter"/>
</dbReference>
<dbReference type="PROSITE" id="PS51194">
    <property type="entry name" value="HELICASE_CTER"/>
    <property type="match status" value="1"/>
</dbReference>
<evidence type="ECO:0000256" key="9">
    <source>
        <dbReference type="ARBA" id="ARBA00023204"/>
    </source>
</evidence>
<dbReference type="CDD" id="cd22254">
    <property type="entry name" value="CSB_WHD"/>
    <property type="match status" value="1"/>
</dbReference>
<dbReference type="AlphaFoldDB" id="A0A8H3ETP5"/>
<keyword evidence="11" id="KW-0175">Coiled coil</keyword>
<feature type="compositionally biased region" description="Acidic residues" evidence="12">
    <location>
        <begin position="263"/>
        <end position="277"/>
    </location>
</feature>
<organism evidence="15 16">
    <name type="scientific">Gomphillus americanus</name>
    <dbReference type="NCBI Taxonomy" id="1940652"/>
    <lineage>
        <taxon>Eukaryota</taxon>
        <taxon>Fungi</taxon>
        <taxon>Dikarya</taxon>
        <taxon>Ascomycota</taxon>
        <taxon>Pezizomycotina</taxon>
        <taxon>Lecanoromycetes</taxon>
        <taxon>OSLEUM clade</taxon>
        <taxon>Ostropomycetidae</taxon>
        <taxon>Ostropales</taxon>
        <taxon>Graphidaceae</taxon>
        <taxon>Gomphilloideae</taxon>
        <taxon>Gomphillus</taxon>
    </lineage>
</organism>
<dbReference type="InterPro" id="IPR049730">
    <property type="entry name" value="SNF2/RAD54-like_C"/>
</dbReference>
<dbReference type="Pfam" id="PF25875">
    <property type="entry name" value="WHD_Rad26_CSB"/>
    <property type="match status" value="1"/>
</dbReference>
<dbReference type="Gene3D" id="3.40.50.300">
    <property type="entry name" value="P-loop containing nucleotide triphosphate hydrolases"/>
    <property type="match status" value="1"/>
</dbReference>
<dbReference type="InterPro" id="IPR038718">
    <property type="entry name" value="SNF2-like_sf"/>
</dbReference>
<reference evidence="15" key="1">
    <citation type="submission" date="2021-03" db="EMBL/GenBank/DDBJ databases">
        <authorList>
            <person name="Tagirdzhanova G."/>
        </authorList>
    </citation>
    <scope>NUCLEOTIDE SEQUENCE</scope>
</reference>
<protein>
    <recommendedName>
        <fullName evidence="17">DNA excision repair protein ERCC-6</fullName>
    </recommendedName>
</protein>
<dbReference type="PROSITE" id="PS51192">
    <property type="entry name" value="HELICASE_ATP_BIND_1"/>
    <property type="match status" value="1"/>
</dbReference>
<dbReference type="SMART" id="SM00490">
    <property type="entry name" value="HELICc"/>
    <property type="match status" value="1"/>
</dbReference>
<dbReference type="FunFam" id="3.40.50.10810:FF:000039">
    <property type="entry name" value="DNA repair protein Rhp26/Rad26"/>
    <property type="match status" value="1"/>
</dbReference>
<evidence type="ECO:0000259" key="13">
    <source>
        <dbReference type="PROSITE" id="PS51192"/>
    </source>
</evidence>
<keyword evidence="7" id="KW-0067">ATP-binding</keyword>
<dbReference type="PANTHER" id="PTHR45629">
    <property type="entry name" value="SNF2/RAD54 FAMILY MEMBER"/>
    <property type="match status" value="1"/>
</dbReference>
<comment type="similarity">
    <text evidence="2">Belongs to the SNF2/RAD54 helicase family.</text>
</comment>
<evidence type="ECO:0000256" key="8">
    <source>
        <dbReference type="ARBA" id="ARBA00023125"/>
    </source>
</evidence>
<gene>
    <name evidence="15" type="ORF">GOMPHAMPRED_006946</name>
</gene>
<evidence type="ECO:0000259" key="14">
    <source>
        <dbReference type="PROSITE" id="PS51194"/>
    </source>
</evidence>
<dbReference type="Pfam" id="PF00271">
    <property type="entry name" value="Helicase_C"/>
    <property type="match status" value="1"/>
</dbReference>
<evidence type="ECO:0000256" key="4">
    <source>
        <dbReference type="ARBA" id="ARBA00022763"/>
    </source>
</evidence>
<evidence type="ECO:0000256" key="2">
    <source>
        <dbReference type="ARBA" id="ARBA00007025"/>
    </source>
</evidence>
<feature type="compositionally biased region" description="Basic and acidic residues" evidence="12">
    <location>
        <begin position="295"/>
        <end position="304"/>
    </location>
</feature>
<dbReference type="SUPFAM" id="SSF52540">
    <property type="entry name" value="P-loop containing nucleoside triphosphate hydrolases"/>
    <property type="match status" value="2"/>
</dbReference>
<dbReference type="EMBL" id="CAJPDQ010000005">
    <property type="protein sequence ID" value="CAF9910082.1"/>
    <property type="molecule type" value="Genomic_DNA"/>
</dbReference>
<feature type="compositionally biased region" description="Basic residues" evidence="12">
    <location>
        <begin position="285"/>
        <end position="294"/>
    </location>
</feature>
<dbReference type="CDD" id="cd18793">
    <property type="entry name" value="SF2_C_SNF"/>
    <property type="match status" value="1"/>
</dbReference>
<dbReference type="PANTHER" id="PTHR45629:SF7">
    <property type="entry name" value="DNA EXCISION REPAIR PROTEIN ERCC-6-RELATED"/>
    <property type="match status" value="1"/>
</dbReference>